<evidence type="ECO:0000256" key="2">
    <source>
        <dbReference type="ARBA" id="ARBA00021622"/>
    </source>
</evidence>
<dbReference type="GO" id="GO:0005886">
    <property type="term" value="C:plasma membrane"/>
    <property type="evidence" value="ECO:0007669"/>
    <property type="project" value="TreeGrafter"/>
</dbReference>
<keyword evidence="3" id="KW-1006">Bacterial flagellum protein export</keyword>
<dbReference type="GO" id="GO:0009306">
    <property type="term" value="P:protein secretion"/>
    <property type="evidence" value="ECO:0007669"/>
    <property type="project" value="InterPro"/>
</dbReference>
<dbReference type="SUPFAM" id="SSF160544">
    <property type="entry name" value="EscU C-terminal domain-like"/>
    <property type="match status" value="1"/>
</dbReference>
<dbReference type="Pfam" id="PF01312">
    <property type="entry name" value="Bac_export_2"/>
    <property type="match status" value="1"/>
</dbReference>
<evidence type="ECO:0000256" key="4">
    <source>
        <dbReference type="ARBA" id="ARBA00025078"/>
    </source>
</evidence>
<proteinExistence type="inferred from homology"/>
<dbReference type="OrthoDB" id="5244399at2"/>
<dbReference type="EMBL" id="CP039268">
    <property type="protein sequence ID" value="QGU33009.1"/>
    <property type="molecule type" value="Genomic_DNA"/>
</dbReference>
<dbReference type="KEGG" id="ttp:E6P07_08475"/>
<organism evidence="5 6">
    <name type="scientific">Thermochromatium tepidum ATCC 43061</name>
    <dbReference type="NCBI Taxonomy" id="316276"/>
    <lineage>
        <taxon>Bacteria</taxon>
        <taxon>Pseudomonadati</taxon>
        <taxon>Pseudomonadota</taxon>
        <taxon>Gammaproteobacteria</taxon>
        <taxon>Chromatiales</taxon>
        <taxon>Chromatiaceae</taxon>
        <taxon>Thermochromatium</taxon>
    </lineage>
</organism>
<evidence type="ECO:0000256" key="3">
    <source>
        <dbReference type="ARBA" id="ARBA00023225"/>
    </source>
</evidence>
<accession>A0A6I6EDH0</accession>
<dbReference type="InterPro" id="IPR029025">
    <property type="entry name" value="T3SS_substrate_exporter_C"/>
</dbReference>
<keyword evidence="3" id="KW-0813">Transport</keyword>
<keyword evidence="6" id="KW-1185">Reference proteome</keyword>
<name>A0A6I6EDH0_THETI</name>
<sequence>MSRLPKDPAPKTAKAVALSWDRKNAPRVTATGTGLTAEQILKIAEEHDIPLHADPVLVEALAQIPLGAEIPRALYVAVAEVLAFVFMLEGIDPRVPTLIPSERNERRAE</sequence>
<reference evidence="5 6" key="1">
    <citation type="submission" date="2019-12" db="EMBL/GenBank/DDBJ databases">
        <title>The complete genome of the thermophilic, anoxygenic phototrophic gammaproteobacterium Thermochromatium tepidum.</title>
        <authorList>
            <person name="Sattley W.M."/>
            <person name="Swingley W.D."/>
            <person name="Burchell B.M."/>
            <person name="Gurbani S.A."/>
            <person name="Kujawa C.M."/>
            <person name="Nuccio D.A."/>
            <person name="Schladweiler J."/>
            <person name="Shaffer K.N."/>
            <person name="Stokes L.M."/>
            <person name="Touchman J.W."/>
            <person name="Blankenship R.E."/>
            <person name="Madigan M.T."/>
        </authorList>
    </citation>
    <scope>NUCLEOTIDE SEQUENCE [LARGE SCALE GENOMIC DNA]</scope>
    <source>
        <strain evidence="5 6">ATCC 43061</strain>
    </source>
</reference>
<comment type="similarity">
    <text evidence="1">Belongs to the type III secretion exporter family.</text>
</comment>
<evidence type="ECO:0000313" key="5">
    <source>
        <dbReference type="EMBL" id="QGU33009.1"/>
    </source>
</evidence>
<protein>
    <recommendedName>
        <fullName evidence="2">Flagellar biosynthetic protein FlhB</fullName>
    </recommendedName>
</protein>
<dbReference type="InterPro" id="IPR006135">
    <property type="entry name" value="T3SS_substrate_exporter"/>
</dbReference>
<dbReference type="Proteomes" id="UP000426424">
    <property type="component" value="Chromosome"/>
</dbReference>
<dbReference type="PANTHER" id="PTHR30531:SF12">
    <property type="entry name" value="FLAGELLAR BIOSYNTHETIC PROTEIN FLHB"/>
    <property type="match status" value="1"/>
</dbReference>
<dbReference type="RefSeq" id="WP_153975203.1">
    <property type="nucleotide sequence ID" value="NZ_CP039268.1"/>
</dbReference>
<dbReference type="Gene3D" id="3.40.1690.10">
    <property type="entry name" value="secretion proteins EscU"/>
    <property type="match status" value="1"/>
</dbReference>
<dbReference type="AlphaFoldDB" id="A0A6I6EDH0"/>
<gene>
    <name evidence="5" type="ORF">E6P07_08475</name>
</gene>
<evidence type="ECO:0000256" key="1">
    <source>
        <dbReference type="ARBA" id="ARBA00010690"/>
    </source>
</evidence>
<keyword evidence="3" id="KW-0653">Protein transport</keyword>
<dbReference type="PANTHER" id="PTHR30531">
    <property type="entry name" value="FLAGELLAR BIOSYNTHETIC PROTEIN FLHB"/>
    <property type="match status" value="1"/>
</dbReference>
<comment type="function">
    <text evidence="4">Required for formation of the rod structure in the basal body of the flagellar apparatus. Together with FliI and FliH, may constitute the export apparatus of flagellin.</text>
</comment>
<evidence type="ECO:0000313" key="6">
    <source>
        <dbReference type="Proteomes" id="UP000426424"/>
    </source>
</evidence>